<proteinExistence type="predicted"/>
<keyword evidence="1" id="KW-1133">Transmembrane helix</keyword>
<protein>
    <submittedName>
        <fullName evidence="2">Uncharacterized protein</fullName>
    </submittedName>
</protein>
<gene>
    <name evidence="2" type="ORF">C8N44_11714</name>
</gene>
<keyword evidence="3" id="KW-1185">Reference proteome</keyword>
<keyword evidence="1" id="KW-0812">Transmembrane</keyword>
<dbReference type="EMBL" id="QBKN01000017">
    <property type="protein sequence ID" value="PTX46231.1"/>
    <property type="molecule type" value="Genomic_DNA"/>
</dbReference>
<organism evidence="2 3">
    <name type="scientific">Allosediminivita pacifica</name>
    <dbReference type="NCBI Taxonomy" id="1267769"/>
    <lineage>
        <taxon>Bacteria</taxon>
        <taxon>Pseudomonadati</taxon>
        <taxon>Pseudomonadota</taxon>
        <taxon>Alphaproteobacteria</taxon>
        <taxon>Rhodobacterales</taxon>
        <taxon>Paracoccaceae</taxon>
        <taxon>Allosediminivita</taxon>
    </lineage>
</organism>
<keyword evidence="1" id="KW-0472">Membrane</keyword>
<accession>A0A2T6AQY1</accession>
<evidence type="ECO:0000313" key="3">
    <source>
        <dbReference type="Proteomes" id="UP000244069"/>
    </source>
</evidence>
<comment type="caution">
    <text evidence="2">The sequence shown here is derived from an EMBL/GenBank/DDBJ whole genome shotgun (WGS) entry which is preliminary data.</text>
</comment>
<dbReference type="OrthoDB" id="7877274at2"/>
<dbReference type="AlphaFoldDB" id="A0A2T6AQY1"/>
<name>A0A2T6AQY1_9RHOB</name>
<feature type="transmembrane region" description="Helical" evidence="1">
    <location>
        <begin position="129"/>
        <end position="147"/>
    </location>
</feature>
<reference evidence="2 3" key="1">
    <citation type="submission" date="2018-04" db="EMBL/GenBank/DDBJ databases">
        <title>Genomic Encyclopedia of Archaeal and Bacterial Type Strains, Phase II (KMG-II): from individual species to whole genera.</title>
        <authorList>
            <person name="Goeker M."/>
        </authorList>
    </citation>
    <scope>NUCLEOTIDE SEQUENCE [LARGE SCALE GENOMIC DNA]</scope>
    <source>
        <strain evidence="2 3">DSM 29329</strain>
    </source>
</reference>
<evidence type="ECO:0000256" key="1">
    <source>
        <dbReference type="SAM" id="Phobius"/>
    </source>
</evidence>
<sequence>MEDLPRRAILTCFLASMLIVFAAAHVAVSLPPAAVALIGLLLLLRIGWLEDNISQDLLDRDRMPASYVNTARRRQRMAWYVLSRRPGRDPAGDCPALLATRMRAEVQGHWAALIAATAAGVAHGMPAGFALSMTLGAGLLVLALWRADHMALSLLHLEAGFPLTRERLLARSGWVNSYQDPPEH</sequence>
<dbReference type="RefSeq" id="WP_107977335.1">
    <property type="nucleotide sequence ID" value="NZ_BMEZ01000018.1"/>
</dbReference>
<evidence type="ECO:0000313" key="2">
    <source>
        <dbReference type="EMBL" id="PTX46231.1"/>
    </source>
</evidence>
<dbReference type="Proteomes" id="UP000244069">
    <property type="component" value="Unassembled WGS sequence"/>
</dbReference>